<organism evidence="1 2">
    <name type="scientific">Kribbella sancticallisti</name>
    <dbReference type="NCBI Taxonomy" id="460087"/>
    <lineage>
        <taxon>Bacteria</taxon>
        <taxon>Bacillati</taxon>
        <taxon>Actinomycetota</taxon>
        <taxon>Actinomycetes</taxon>
        <taxon>Propionibacteriales</taxon>
        <taxon>Kribbellaceae</taxon>
        <taxon>Kribbella</taxon>
    </lineage>
</organism>
<evidence type="ECO:0000313" key="1">
    <source>
        <dbReference type="EMBL" id="GAA1603633.1"/>
    </source>
</evidence>
<comment type="caution">
    <text evidence="1">The sequence shown here is derived from an EMBL/GenBank/DDBJ whole genome shotgun (WGS) entry which is preliminary data.</text>
</comment>
<reference evidence="1 2" key="1">
    <citation type="journal article" date="2019" name="Int. J. Syst. Evol. Microbiol.">
        <title>The Global Catalogue of Microorganisms (GCM) 10K type strain sequencing project: providing services to taxonomists for standard genome sequencing and annotation.</title>
        <authorList>
            <consortium name="The Broad Institute Genomics Platform"/>
            <consortium name="The Broad Institute Genome Sequencing Center for Infectious Disease"/>
            <person name="Wu L."/>
            <person name="Ma J."/>
        </authorList>
    </citation>
    <scope>NUCLEOTIDE SEQUENCE [LARGE SCALE GENOMIC DNA]</scope>
    <source>
        <strain evidence="1 2">JCM 14969</strain>
    </source>
</reference>
<dbReference type="InterPro" id="IPR028965">
    <property type="entry name" value="Imm7"/>
</dbReference>
<evidence type="ECO:0000313" key="2">
    <source>
        <dbReference type="Proteomes" id="UP001500393"/>
    </source>
</evidence>
<proteinExistence type="predicted"/>
<dbReference type="Pfam" id="PF15585">
    <property type="entry name" value="Imm7"/>
    <property type="match status" value="1"/>
</dbReference>
<dbReference type="Proteomes" id="UP001500393">
    <property type="component" value="Unassembled WGS sequence"/>
</dbReference>
<protein>
    <submittedName>
        <fullName evidence="1">Imm7 family immunity protein</fullName>
    </submittedName>
</protein>
<name>A0ABN2ECQ5_9ACTN</name>
<dbReference type="EMBL" id="BAAAOS010000053">
    <property type="protein sequence ID" value="GAA1603633.1"/>
    <property type="molecule type" value="Genomic_DNA"/>
</dbReference>
<keyword evidence="2" id="KW-1185">Reference proteome</keyword>
<dbReference type="RefSeq" id="WP_344220763.1">
    <property type="nucleotide sequence ID" value="NZ_BAAAOS010000053.1"/>
</dbReference>
<sequence>MFEYHGWVTVRDSLDGGCEAADCLTYATHNAVVDVLARVRNDLQLADLRVMNGSCHVLLSGLRNHRQDAVIDVYRDVATAAPWSYGVLYIQDDESGGDENRWVTWVMKRGTIAPHPDRFLSPHVGEVEDADDVSY</sequence>
<gene>
    <name evidence="1" type="ORF">GCM10009789_67060</name>
</gene>
<accession>A0ABN2ECQ5</accession>